<accession>D8PNK6</accession>
<dbReference type="KEGG" id="scm:SCHCO_02687352"/>
<dbReference type="GeneID" id="9585827"/>
<dbReference type="Gene3D" id="1.20.1280.50">
    <property type="match status" value="1"/>
</dbReference>
<evidence type="ECO:0000256" key="1">
    <source>
        <dbReference type="SAM" id="MobiDB-lite"/>
    </source>
</evidence>
<reference evidence="2 3" key="1">
    <citation type="journal article" date="2010" name="Nat. Biotechnol.">
        <title>Genome sequence of the model mushroom Schizophyllum commune.</title>
        <authorList>
            <person name="Ohm R.A."/>
            <person name="de Jong J.F."/>
            <person name="Lugones L.G."/>
            <person name="Aerts A."/>
            <person name="Kothe E."/>
            <person name="Stajich J.E."/>
            <person name="de Vries R.P."/>
            <person name="Record E."/>
            <person name="Levasseur A."/>
            <person name="Baker S.E."/>
            <person name="Bartholomew K.A."/>
            <person name="Coutinho P.M."/>
            <person name="Erdmann S."/>
            <person name="Fowler T.J."/>
            <person name="Gathman A.C."/>
            <person name="Lombard V."/>
            <person name="Henrissat B."/>
            <person name="Knabe N."/>
            <person name="Kuees U."/>
            <person name="Lilly W.W."/>
            <person name="Lindquist E."/>
            <person name="Lucas S."/>
            <person name="Magnuson J.K."/>
            <person name="Piumi F."/>
            <person name="Raudaskoski M."/>
            <person name="Salamov A."/>
            <person name="Schmutz J."/>
            <person name="Schwarze F.W.M.R."/>
            <person name="vanKuyk P.A."/>
            <person name="Horton J.S."/>
            <person name="Grigoriev I.V."/>
            <person name="Woesten H.A.B."/>
        </authorList>
    </citation>
    <scope>NUCLEOTIDE SEQUENCE [LARGE SCALE GENOMIC DNA]</scope>
    <source>
        <strain evidence="3">H4-8 / FGSC 9210</strain>
    </source>
</reference>
<dbReference type="EMBL" id="GL377302">
    <property type="protein sequence ID" value="EFJ01547.1"/>
    <property type="molecule type" value="Genomic_DNA"/>
</dbReference>
<keyword evidence="3" id="KW-1185">Reference proteome</keyword>
<dbReference type="OrthoDB" id="2891411at2759"/>
<evidence type="ECO:0000313" key="2">
    <source>
        <dbReference type="EMBL" id="EFJ01547.1"/>
    </source>
</evidence>
<dbReference type="HOGENOM" id="CLU_689178_0_0_1"/>
<dbReference type="VEuPathDB" id="FungiDB:SCHCODRAFT_02687352"/>
<organism evidence="3">
    <name type="scientific">Schizophyllum commune (strain H4-8 / FGSC 9210)</name>
    <name type="common">Split gill fungus</name>
    <dbReference type="NCBI Taxonomy" id="578458"/>
    <lineage>
        <taxon>Eukaryota</taxon>
        <taxon>Fungi</taxon>
        <taxon>Dikarya</taxon>
        <taxon>Basidiomycota</taxon>
        <taxon>Agaricomycotina</taxon>
        <taxon>Agaricomycetes</taxon>
        <taxon>Agaricomycetidae</taxon>
        <taxon>Agaricales</taxon>
        <taxon>Schizophyllaceae</taxon>
        <taxon>Schizophyllum</taxon>
    </lineage>
</organism>
<dbReference type="Proteomes" id="UP000007431">
    <property type="component" value="Unassembled WGS sequence"/>
</dbReference>
<protein>
    <submittedName>
        <fullName evidence="2">Uncharacterized protein</fullName>
    </submittedName>
</protein>
<dbReference type="RefSeq" id="XP_003036449.1">
    <property type="nucleotide sequence ID" value="XM_003036403.1"/>
</dbReference>
<name>D8PNK6_SCHCM</name>
<evidence type="ECO:0000313" key="3">
    <source>
        <dbReference type="Proteomes" id="UP000007431"/>
    </source>
</evidence>
<proteinExistence type="predicted"/>
<dbReference type="AlphaFoldDB" id="D8PNK6"/>
<dbReference type="InParanoid" id="D8PNK6"/>
<sequence length="400" mass="45800">MTANALPMDDNVSILQATDCVQRISDANAASLTSLPNELLLEIVNCFPSLPTLINHDMLPDDEYPTRREVITTFSQTCRRLRSLFHPLLWRTIEAVAKKGIQWKKRLAADLMRQLDFVTIHNPSFAEQVEILSMIVTDDPYANVKDKFCAGLAVFKNLHTLQIPKVTGPNFIFAEHGSEWFPRTLQRQPPLLSVRTMAIPWQLFGLLACTPNLECLHIVDWTPRPWEKRLYHMSASRVLYEVPYLKELTSTDRPLDALWISYWYATEARSLEHLTVKVCAMENCRCSSYVRRGEVISEPTPSQEYLEESIIDIVWELHWLRTLKIVAGLPNDDDTFWKESLLNLIEPLRKMIPKRNAEPLEPSRATEDPTAMVRGPPSTSLSLTFVYPSGAEETVEIEAH</sequence>
<gene>
    <name evidence="2" type="ORF">SCHCODRAFT_102411</name>
</gene>
<feature type="non-terminal residue" evidence="2">
    <location>
        <position position="400"/>
    </location>
</feature>
<feature type="region of interest" description="Disordered" evidence="1">
    <location>
        <begin position="356"/>
        <end position="377"/>
    </location>
</feature>